<organism evidence="1">
    <name type="scientific">Arundo donax</name>
    <name type="common">Giant reed</name>
    <name type="synonym">Donax arundinaceus</name>
    <dbReference type="NCBI Taxonomy" id="35708"/>
    <lineage>
        <taxon>Eukaryota</taxon>
        <taxon>Viridiplantae</taxon>
        <taxon>Streptophyta</taxon>
        <taxon>Embryophyta</taxon>
        <taxon>Tracheophyta</taxon>
        <taxon>Spermatophyta</taxon>
        <taxon>Magnoliopsida</taxon>
        <taxon>Liliopsida</taxon>
        <taxon>Poales</taxon>
        <taxon>Poaceae</taxon>
        <taxon>PACMAD clade</taxon>
        <taxon>Arundinoideae</taxon>
        <taxon>Arundineae</taxon>
        <taxon>Arundo</taxon>
    </lineage>
</organism>
<name>A0A0A9CPI4_ARUDO</name>
<proteinExistence type="predicted"/>
<reference evidence="1" key="2">
    <citation type="journal article" date="2015" name="Data Brief">
        <title>Shoot transcriptome of the giant reed, Arundo donax.</title>
        <authorList>
            <person name="Barrero R.A."/>
            <person name="Guerrero F.D."/>
            <person name="Moolhuijzen P."/>
            <person name="Goolsby J.A."/>
            <person name="Tidwell J."/>
            <person name="Bellgard S.E."/>
            <person name="Bellgard M.I."/>
        </authorList>
    </citation>
    <scope>NUCLEOTIDE SEQUENCE</scope>
    <source>
        <tissue evidence="1">Shoot tissue taken approximately 20 cm above the soil surface</tissue>
    </source>
</reference>
<dbReference type="EMBL" id="GBRH01224483">
    <property type="protein sequence ID" value="JAD73412.1"/>
    <property type="molecule type" value="Transcribed_RNA"/>
</dbReference>
<accession>A0A0A9CPI4</accession>
<reference evidence="1" key="1">
    <citation type="submission" date="2014-09" db="EMBL/GenBank/DDBJ databases">
        <authorList>
            <person name="Magalhaes I.L.F."/>
            <person name="Oliveira U."/>
            <person name="Santos F.R."/>
            <person name="Vidigal T.H.D.A."/>
            <person name="Brescovit A.D."/>
            <person name="Santos A.J."/>
        </authorList>
    </citation>
    <scope>NUCLEOTIDE SEQUENCE</scope>
    <source>
        <tissue evidence="1">Shoot tissue taken approximately 20 cm above the soil surface</tissue>
    </source>
</reference>
<sequence length="112" mass="12979">MMGGRAGRACERQGREKNDKIRFAPHRAGTYWYCSVFSPTRFFAWVRRYRQPGKGGGCRKAYVYESTRKRKVGSLNTASLARYCPWCWCYSGKSPKTTGTWQVRSRLPAQPR</sequence>
<evidence type="ECO:0000313" key="1">
    <source>
        <dbReference type="EMBL" id="JAD73412.1"/>
    </source>
</evidence>
<protein>
    <submittedName>
        <fullName evidence="1">Uncharacterized protein</fullName>
    </submittedName>
</protein>
<dbReference type="AlphaFoldDB" id="A0A0A9CPI4"/>